<accession>A0ABN9WZF8</accession>
<proteinExistence type="predicted"/>
<protein>
    <submittedName>
        <fullName evidence="2">Uncharacterized protein</fullName>
    </submittedName>
</protein>
<feature type="compositionally biased region" description="Low complexity" evidence="1">
    <location>
        <begin position="496"/>
        <end position="509"/>
    </location>
</feature>
<gene>
    <name evidence="2" type="ORF">PCOR1329_LOCUS71962</name>
</gene>
<feature type="non-terminal residue" evidence="2">
    <location>
        <position position="1"/>
    </location>
</feature>
<evidence type="ECO:0000256" key="1">
    <source>
        <dbReference type="SAM" id="MobiDB-lite"/>
    </source>
</evidence>
<comment type="caution">
    <text evidence="2">The sequence shown here is derived from an EMBL/GenBank/DDBJ whole genome shotgun (WGS) entry which is preliminary data.</text>
</comment>
<evidence type="ECO:0000313" key="3">
    <source>
        <dbReference type="Proteomes" id="UP001189429"/>
    </source>
</evidence>
<evidence type="ECO:0000313" key="2">
    <source>
        <dbReference type="EMBL" id="CAK0892251.1"/>
    </source>
</evidence>
<feature type="region of interest" description="Disordered" evidence="1">
    <location>
        <begin position="494"/>
        <end position="538"/>
    </location>
</feature>
<name>A0ABN9WZF8_9DINO</name>
<sequence>GSSYLRPHPACVLGVFFVAKKADKVRLIVDCRRANQLFEKPPGVALLSGEGLSRVEIDDPENLLEGLPVHLGVGDVADLFHRTRLVKTAGGDIRRYFCWPPLASKYAGISEVDGAAVRPGEKIWPMCASLPMGLSWSLHFAQTANAQRLGRQPALRQSQEISDRGPPLVLGGPSASAGSGHYMCVDSAGVLSFDGDLVGRALAEEAQRDFDADALRFHEMEVFDHGGPSLGWHLDGDARVARPSDKRFVLVRRGVRALLRPRKVSGWQVEAVLGHVAFLCLMRRELLSIFHAVYRFVRGSCAKSQRLWDSAREELRAFLGAMIFVESLWSLRGVAKVGRVPELSRHRLGGTRAREHAVEVAGFKVGPESGDVERDFLGQPARLDREAREILEAARRGHNEDFAEVPSRLLAGDRWHAILADRWLRADDILLLEARAAVKATRVRALALERGLASSLALCSRTLEQGRPERRAGFARAQTTEAFLGQVADEIPGRLARAPGPADPGVPADIEGEDGSESDDSSDPEERAATAARQRALRRRGKNHVRQCFSALMGAARSVTEAAATQCRQRALAFLSWGPFSEAVLEAPARLNVALADFMNREFEQGHKGWRGEKPLAGIIFHSPRYGKNGYDKLPRTLRALKGWRRASPSRSRRPLTVGMWVSIVVEIARLGFLMAAVLTLIMVEGYLRPGEMLGLTPASFLPPAPGGVATWALLLFPQEGNLRSKTGESDDSIPLDSRRFG</sequence>
<organism evidence="2 3">
    <name type="scientific">Prorocentrum cordatum</name>
    <dbReference type="NCBI Taxonomy" id="2364126"/>
    <lineage>
        <taxon>Eukaryota</taxon>
        <taxon>Sar</taxon>
        <taxon>Alveolata</taxon>
        <taxon>Dinophyceae</taxon>
        <taxon>Prorocentrales</taxon>
        <taxon>Prorocentraceae</taxon>
        <taxon>Prorocentrum</taxon>
    </lineage>
</organism>
<feature type="compositionally biased region" description="Acidic residues" evidence="1">
    <location>
        <begin position="510"/>
        <end position="523"/>
    </location>
</feature>
<keyword evidence="3" id="KW-1185">Reference proteome</keyword>
<reference evidence="2" key="1">
    <citation type="submission" date="2023-10" db="EMBL/GenBank/DDBJ databases">
        <authorList>
            <person name="Chen Y."/>
            <person name="Shah S."/>
            <person name="Dougan E. K."/>
            <person name="Thang M."/>
            <person name="Chan C."/>
        </authorList>
    </citation>
    <scope>NUCLEOTIDE SEQUENCE [LARGE SCALE GENOMIC DNA]</scope>
</reference>
<dbReference type="Proteomes" id="UP001189429">
    <property type="component" value="Unassembled WGS sequence"/>
</dbReference>
<dbReference type="EMBL" id="CAUYUJ010019585">
    <property type="protein sequence ID" value="CAK0892251.1"/>
    <property type="molecule type" value="Genomic_DNA"/>
</dbReference>